<accession>A0A7W7LRT4</accession>
<comment type="caution">
    <text evidence="1">The sequence shown here is derived from an EMBL/GenBank/DDBJ whole genome shotgun (WGS) entry which is preliminary data.</text>
</comment>
<dbReference type="PANTHER" id="PTHR34817:SF2">
    <property type="entry name" value="NUCLEOTIDYLTRANSFERASE"/>
    <property type="match status" value="1"/>
</dbReference>
<gene>
    <name evidence="1" type="ORF">FHS39_004307</name>
</gene>
<keyword evidence="2" id="KW-1185">Reference proteome</keyword>
<dbReference type="AlphaFoldDB" id="A0A7W7LRT4"/>
<organism evidence="1 2">
    <name type="scientific">Streptomyces olivoverticillatus</name>
    <dbReference type="NCBI Taxonomy" id="66427"/>
    <lineage>
        <taxon>Bacteria</taxon>
        <taxon>Bacillati</taxon>
        <taxon>Actinomycetota</taxon>
        <taxon>Actinomycetes</taxon>
        <taxon>Kitasatosporales</taxon>
        <taxon>Streptomycetaceae</taxon>
        <taxon>Streptomyces</taxon>
    </lineage>
</organism>
<evidence type="ECO:0000313" key="2">
    <source>
        <dbReference type="Proteomes" id="UP000556084"/>
    </source>
</evidence>
<dbReference type="Pfam" id="PF10127">
    <property type="entry name" value="RlaP"/>
    <property type="match status" value="1"/>
</dbReference>
<sequence length="226" mass="25640">MEQHTILSVVAGSRAFGLATEGSDTDRRGVYVAPTEDFWRLDKPPAHVEGPLPEQFGWEVERFCELALNGNPNILEVLHSPQIEQCTELGNELLALAPAFLSRRAHRTFGRYAQSQFGKAQAHRERHGEPRWKHVQHLLRLLISGATLLETGALHIDVGRDRDLLLSVRRGELTWEETRAWHDRLTTRLDAALPQSPLPDAPDEARVEEWLMSVRRRSLRGAVFVP</sequence>
<evidence type="ECO:0000313" key="1">
    <source>
        <dbReference type="EMBL" id="MBB4895240.1"/>
    </source>
</evidence>
<name>A0A7W7LRT4_9ACTN</name>
<evidence type="ECO:0008006" key="3">
    <source>
        <dbReference type="Google" id="ProtNLM"/>
    </source>
</evidence>
<protein>
    <recommendedName>
        <fullName evidence="3">Nucleotidyltransferase</fullName>
    </recommendedName>
</protein>
<proteinExistence type="predicted"/>
<dbReference type="PANTHER" id="PTHR34817">
    <property type="entry name" value="NUCLEOTIDYLTRANSFERASE"/>
    <property type="match status" value="1"/>
</dbReference>
<reference evidence="1 2" key="1">
    <citation type="submission" date="2020-08" db="EMBL/GenBank/DDBJ databases">
        <title>Genomic Encyclopedia of Type Strains, Phase III (KMG-III): the genomes of soil and plant-associated and newly described type strains.</title>
        <authorList>
            <person name="Whitman W."/>
        </authorList>
    </citation>
    <scope>NUCLEOTIDE SEQUENCE [LARGE SCALE GENOMIC DNA]</scope>
    <source>
        <strain evidence="1 2">CECT 3266</strain>
    </source>
</reference>
<dbReference type="InterPro" id="IPR018775">
    <property type="entry name" value="RlaP"/>
</dbReference>
<dbReference type="EMBL" id="JACHJH010000006">
    <property type="protein sequence ID" value="MBB4895240.1"/>
    <property type="molecule type" value="Genomic_DNA"/>
</dbReference>
<dbReference type="Proteomes" id="UP000556084">
    <property type="component" value="Unassembled WGS sequence"/>
</dbReference>